<gene>
    <name evidence="1" type="ORF">LARSCL_LOCUS805</name>
</gene>
<accession>A0AAV1YU74</accession>
<evidence type="ECO:0000313" key="1">
    <source>
        <dbReference type="EMBL" id="CAL1262128.1"/>
    </source>
</evidence>
<protein>
    <submittedName>
        <fullName evidence="1">Uncharacterized protein</fullName>
    </submittedName>
</protein>
<dbReference type="AlphaFoldDB" id="A0AAV1YU74"/>
<reference evidence="1 2" key="1">
    <citation type="submission" date="2024-04" db="EMBL/GenBank/DDBJ databases">
        <authorList>
            <person name="Rising A."/>
            <person name="Reimegard J."/>
            <person name="Sonavane S."/>
            <person name="Akerstrom W."/>
            <person name="Nylinder S."/>
            <person name="Hedman E."/>
            <person name="Kallberg Y."/>
        </authorList>
    </citation>
    <scope>NUCLEOTIDE SEQUENCE [LARGE SCALE GENOMIC DNA]</scope>
</reference>
<dbReference type="EMBL" id="CAXIEN010000004">
    <property type="protein sequence ID" value="CAL1262128.1"/>
    <property type="molecule type" value="Genomic_DNA"/>
</dbReference>
<keyword evidence="2" id="KW-1185">Reference proteome</keyword>
<sequence>MRKKSKLKIFEIVTFYHGCEDNINSTLQEKNDTWSFRSHSISCKKKTVHDCFLDDIPTNLIFDSVLFEMEMFLIDTTGCFIFS</sequence>
<dbReference type="Proteomes" id="UP001497382">
    <property type="component" value="Unassembled WGS sequence"/>
</dbReference>
<comment type="caution">
    <text evidence="1">The sequence shown here is derived from an EMBL/GenBank/DDBJ whole genome shotgun (WGS) entry which is preliminary data.</text>
</comment>
<proteinExistence type="predicted"/>
<organism evidence="1 2">
    <name type="scientific">Larinioides sclopetarius</name>
    <dbReference type="NCBI Taxonomy" id="280406"/>
    <lineage>
        <taxon>Eukaryota</taxon>
        <taxon>Metazoa</taxon>
        <taxon>Ecdysozoa</taxon>
        <taxon>Arthropoda</taxon>
        <taxon>Chelicerata</taxon>
        <taxon>Arachnida</taxon>
        <taxon>Araneae</taxon>
        <taxon>Araneomorphae</taxon>
        <taxon>Entelegynae</taxon>
        <taxon>Araneoidea</taxon>
        <taxon>Araneidae</taxon>
        <taxon>Larinioides</taxon>
    </lineage>
</organism>
<evidence type="ECO:0000313" key="2">
    <source>
        <dbReference type="Proteomes" id="UP001497382"/>
    </source>
</evidence>
<name>A0AAV1YU74_9ARAC</name>